<keyword evidence="3" id="KW-0547">Nucleotide-binding</keyword>
<dbReference type="GO" id="GO:0005524">
    <property type="term" value="F:ATP binding"/>
    <property type="evidence" value="ECO:0007669"/>
    <property type="project" value="UniProtKB-KW"/>
</dbReference>
<reference evidence="9" key="1">
    <citation type="submission" date="2017-02" db="UniProtKB">
        <authorList>
            <consortium name="WormBaseParasite"/>
        </authorList>
    </citation>
    <scope>IDENTIFICATION</scope>
</reference>
<evidence type="ECO:0000256" key="2">
    <source>
        <dbReference type="ARBA" id="ARBA00022679"/>
    </source>
</evidence>
<dbReference type="InterPro" id="IPR008271">
    <property type="entry name" value="Ser/Thr_kinase_AS"/>
</dbReference>
<dbReference type="InterPro" id="IPR011009">
    <property type="entry name" value="Kinase-like_dom_sf"/>
</dbReference>
<evidence type="ECO:0000259" key="6">
    <source>
        <dbReference type="PROSITE" id="PS50011"/>
    </source>
</evidence>
<name>A0A0R3WAF3_TAEAS</name>
<keyword evidence="4" id="KW-0418">Kinase</keyword>
<dbReference type="SMART" id="SM00220">
    <property type="entry name" value="S_TKc"/>
    <property type="match status" value="1"/>
</dbReference>
<dbReference type="SUPFAM" id="SSF56112">
    <property type="entry name" value="Protein kinase-like (PK-like)"/>
    <property type="match status" value="1"/>
</dbReference>
<reference evidence="7 8" key="2">
    <citation type="submission" date="2018-11" db="EMBL/GenBank/DDBJ databases">
        <authorList>
            <consortium name="Pathogen Informatics"/>
        </authorList>
    </citation>
    <scope>NUCLEOTIDE SEQUENCE [LARGE SCALE GENOMIC DNA]</scope>
</reference>
<evidence type="ECO:0000256" key="4">
    <source>
        <dbReference type="ARBA" id="ARBA00022777"/>
    </source>
</evidence>
<dbReference type="PROSITE" id="PS50011">
    <property type="entry name" value="PROTEIN_KINASE_DOM"/>
    <property type="match status" value="1"/>
</dbReference>
<evidence type="ECO:0000313" key="7">
    <source>
        <dbReference type="EMBL" id="VDK38524.1"/>
    </source>
</evidence>
<protein>
    <submittedName>
        <fullName evidence="9">Protein kinase domain-containing protein</fullName>
    </submittedName>
</protein>
<dbReference type="GO" id="GO:0035556">
    <property type="term" value="P:intracellular signal transduction"/>
    <property type="evidence" value="ECO:0007669"/>
    <property type="project" value="TreeGrafter"/>
</dbReference>
<feature type="domain" description="Protein kinase" evidence="6">
    <location>
        <begin position="32"/>
        <end position="289"/>
    </location>
</feature>
<dbReference type="PANTHER" id="PTHR24342:SF14">
    <property type="entry name" value="DEATH-ASSOCIATED PROTEIN KINASE DAPK-1"/>
    <property type="match status" value="1"/>
</dbReference>
<evidence type="ECO:0000256" key="5">
    <source>
        <dbReference type="ARBA" id="ARBA00022840"/>
    </source>
</evidence>
<gene>
    <name evidence="7" type="ORF">TASK_LOCUS7523</name>
</gene>
<dbReference type="AlphaFoldDB" id="A0A0R3WAF3"/>
<sequence length="289" mass="32301">MSSRTAFREPSSRNKRFSSEMALNESWQQFYDTDGDAVGRGGAGKVFRVRLRCGSYSHERKSSIPACLSAGEFGPSLELINEIPDGTSLAVKIIRRFRCGRDSIEKIRNEIELIRVLQPLNRDCSIPSAVAPLLFSVHEEPTQVAIVMEFAEGGSLFDLCSPKSFNRPPMPSGDGNFSDGTIPQSRIPESYVSSVLSRIVDALAFMHEKANVVHLDIKAENILLRKPYPSSDVFITDFGLASVLNKSKSHRELAGTPDYMGKLSTGFRRVKYQHVRYSSSKLLRVFFWV</sequence>
<dbReference type="WBParaSite" id="TASK_0000752201-mRNA-1">
    <property type="protein sequence ID" value="TASK_0000752201-mRNA-1"/>
    <property type="gene ID" value="TASK_0000752201"/>
</dbReference>
<dbReference type="EMBL" id="UYRS01018630">
    <property type="protein sequence ID" value="VDK38524.1"/>
    <property type="molecule type" value="Genomic_DNA"/>
</dbReference>
<accession>A0A0R3WAF3</accession>
<dbReference type="GO" id="GO:0043065">
    <property type="term" value="P:positive regulation of apoptotic process"/>
    <property type="evidence" value="ECO:0007669"/>
    <property type="project" value="TreeGrafter"/>
</dbReference>
<keyword evidence="1" id="KW-0723">Serine/threonine-protein kinase</keyword>
<dbReference type="Gene3D" id="1.10.510.10">
    <property type="entry name" value="Transferase(Phosphotransferase) domain 1"/>
    <property type="match status" value="1"/>
</dbReference>
<keyword evidence="2" id="KW-0808">Transferase</keyword>
<organism evidence="9">
    <name type="scientific">Taenia asiatica</name>
    <name type="common">Asian tapeworm</name>
    <dbReference type="NCBI Taxonomy" id="60517"/>
    <lineage>
        <taxon>Eukaryota</taxon>
        <taxon>Metazoa</taxon>
        <taxon>Spiralia</taxon>
        <taxon>Lophotrochozoa</taxon>
        <taxon>Platyhelminthes</taxon>
        <taxon>Cestoda</taxon>
        <taxon>Eucestoda</taxon>
        <taxon>Cyclophyllidea</taxon>
        <taxon>Taeniidae</taxon>
        <taxon>Taenia</taxon>
    </lineage>
</organism>
<keyword evidence="5" id="KW-0067">ATP-binding</keyword>
<evidence type="ECO:0000256" key="1">
    <source>
        <dbReference type="ARBA" id="ARBA00022527"/>
    </source>
</evidence>
<proteinExistence type="predicted"/>
<dbReference type="PROSITE" id="PS00108">
    <property type="entry name" value="PROTEIN_KINASE_ST"/>
    <property type="match status" value="1"/>
</dbReference>
<dbReference type="GO" id="GO:0005634">
    <property type="term" value="C:nucleus"/>
    <property type="evidence" value="ECO:0007669"/>
    <property type="project" value="TreeGrafter"/>
</dbReference>
<dbReference type="GO" id="GO:0004674">
    <property type="term" value="F:protein serine/threonine kinase activity"/>
    <property type="evidence" value="ECO:0007669"/>
    <property type="project" value="UniProtKB-KW"/>
</dbReference>
<evidence type="ECO:0000256" key="3">
    <source>
        <dbReference type="ARBA" id="ARBA00022741"/>
    </source>
</evidence>
<dbReference type="Gene3D" id="3.30.200.20">
    <property type="entry name" value="Phosphorylase Kinase, domain 1"/>
    <property type="match status" value="1"/>
</dbReference>
<dbReference type="Proteomes" id="UP000282613">
    <property type="component" value="Unassembled WGS sequence"/>
</dbReference>
<keyword evidence="8" id="KW-1185">Reference proteome</keyword>
<dbReference type="PANTHER" id="PTHR24342">
    <property type="entry name" value="SERINE/THREONINE-PROTEIN KINASE 17"/>
    <property type="match status" value="1"/>
</dbReference>
<dbReference type="InterPro" id="IPR000719">
    <property type="entry name" value="Prot_kinase_dom"/>
</dbReference>
<evidence type="ECO:0000313" key="9">
    <source>
        <dbReference type="WBParaSite" id="TASK_0000752201-mRNA-1"/>
    </source>
</evidence>
<dbReference type="STRING" id="60517.A0A0R3WAF3"/>
<evidence type="ECO:0000313" key="8">
    <source>
        <dbReference type="Proteomes" id="UP000282613"/>
    </source>
</evidence>
<dbReference type="OrthoDB" id="504170at2759"/>
<dbReference type="Pfam" id="PF00069">
    <property type="entry name" value="Pkinase"/>
    <property type="match status" value="1"/>
</dbReference>